<reference evidence="1 2" key="1">
    <citation type="submission" date="2020-07" db="EMBL/GenBank/DDBJ databases">
        <title>Bradyrhizobium diversity isolated from nodules of indigenous legumes of Western Australia.</title>
        <authorList>
            <person name="Klepa M.S."/>
        </authorList>
    </citation>
    <scope>NUCLEOTIDE SEQUENCE [LARGE SCALE GENOMIC DNA]</scope>
    <source>
        <strain evidence="1 2">CNPSo 4019</strain>
    </source>
</reference>
<protein>
    <submittedName>
        <fullName evidence="1">Uncharacterized protein</fullName>
    </submittedName>
</protein>
<name>A0ABS0P0Z6_9BRAD</name>
<keyword evidence="2" id="KW-1185">Reference proteome</keyword>
<evidence type="ECO:0000313" key="1">
    <source>
        <dbReference type="EMBL" id="MBH5386941.1"/>
    </source>
</evidence>
<gene>
    <name evidence="1" type="ORF">H1B27_11710</name>
</gene>
<proteinExistence type="predicted"/>
<evidence type="ECO:0000313" key="2">
    <source>
        <dbReference type="Proteomes" id="UP001194539"/>
    </source>
</evidence>
<organism evidence="1 2">
    <name type="scientific">Bradyrhizobium diversitatis</name>
    <dbReference type="NCBI Taxonomy" id="2755406"/>
    <lineage>
        <taxon>Bacteria</taxon>
        <taxon>Pseudomonadati</taxon>
        <taxon>Pseudomonadota</taxon>
        <taxon>Alphaproteobacteria</taxon>
        <taxon>Hyphomicrobiales</taxon>
        <taxon>Nitrobacteraceae</taxon>
        <taxon>Bradyrhizobium</taxon>
    </lineage>
</organism>
<dbReference type="RefSeq" id="WP_197966157.1">
    <property type="nucleotide sequence ID" value="NZ_JACEGD010000010.1"/>
</dbReference>
<accession>A0ABS0P0Z6</accession>
<dbReference type="Proteomes" id="UP001194539">
    <property type="component" value="Unassembled WGS sequence"/>
</dbReference>
<dbReference type="EMBL" id="JACEGD010000010">
    <property type="protein sequence ID" value="MBH5386941.1"/>
    <property type="molecule type" value="Genomic_DNA"/>
</dbReference>
<comment type="caution">
    <text evidence="1">The sequence shown here is derived from an EMBL/GenBank/DDBJ whole genome shotgun (WGS) entry which is preliminary data.</text>
</comment>
<sequence>MREALISRATCAIDASRALREECRLLMEHHDPIVAGRRLAIMESAMGRTEIKARRDNQDN</sequence>